<evidence type="ECO:0000313" key="2">
    <source>
        <dbReference type="Proteomes" id="UP000075324"/>
    </source>
</evidence>
<reference evidence="1 2" key="1">
    <citation type="submission" date="2016-01" db="EMBL/GenBank/DDBJ databases">
        <title>Draft Genome Sequences of Seven Thermophilic Sporeformers Isolated from Foods.</title>
        <authorList>
            <person name="Berendsen E.M."/>
            <person name="Wells-Bennik M.H."/>
            <person name="Krawcyk A.O."/>
            <person name="De Jong A."/>
            <person name="Holsappel S."/>
            <person name="Eijlander R.T."/>
            <person name="Kuipers O.P."/>
        </authorList>
    </citation>
    <scope>NUCLEOTIDE SEQUENCE [LARGE SCALE GENOMIC DNA]</scope>
    <source>
        <strain evidence="1 2">B4110</strain>
    </source>
</reference>
<comment type="caution">
    <text evidence="1">The sequence shown here is derived from an EMBL/GenBank/DDBJ whole genome shotgun (WGS) entry which is preliminary data.</text>
</comment>
<evidence type="ECO:0000313" key="1">
    <source>
        <dbReference type="EMBL" id="KYD30514.1"/>
    </source>
</evidence>
<dbReference type="AlphaFoldDB" id="A0A150N1C1"/>
<dbReference type="PATRIC" id="fig|153151.4.peg.3193"/>
<sequence>MFESVIRYSTGIGDGCAYFHINGEVKACLTVLGPTNRFISEAIEK</sequence>
<gene>
    <name evidence="1" type="ORF">B4110_2205</name>
</gene>
<dbReference type="EMBL" id="LQYW01000051">
    <property type="protein sequence ID" value="KYD30514.1"/>
    <property type="molecule type" value="Genomic_DNA"/>
</dbReference>
<organism evidence="1 2">
    <name type="scientific">Parageobacillus toebii</name>
    <dbReference type="NCBI Taxonomy" id="153151"/>
    <lineage>
        <taxon>Bacteria</taxon>
        <taxon>Bacillati</taxon>
        <taxon>Bacillota</taxon>
        <taxon>Bacilli</taxon>
        <taxon>Bacillales</taxon>
        <taxon>Anoxybacillaceae</taxon>
        <taxon>Parageobacillus</taxon>
    </lineage>
</organism>
<proteinExistence type="predicted"/>
<accession>A0A150N1C1</accession>
<protein>
    <submittedName>
        <fullName evidence="1">Uncharacterized protein</fullName>
    </submittedName>
</protein>
<name>A0A150N1C1_9BACL</name>
<dbReference type="Proteomes" id="UP000075324">
    <property type="component" value="Unassembled WGS sequence"/>
</dbReference>